<keyword evidence="3" id="KW-1185">Reference proteome</keyword>
<dbReference type="Pfam" id="PF00092">
    <property type="entry name" value="VWA"/>
    <property type="match status" value="1"/>
</dbReference>
<dbReference type="STRING" id="471852.Tcur_4679"/>
<dbReference type="InterPro" id="IPR002035">
    <property type="entry name" value="VWF_A"/>
</dbReference>
<sequence length="515" mass="55498">MYAFAGSLNCAARGTLDLNVTVAPELEPALRSAAQRFNDRKQVAEGRCIKVTVHPADPQAVATLLSGTGTSRGAERVPDVWIPDSSLWAARSAPGGSQPAARMPQPGTSIAETPIVIGAGKSVRGLAAASRPSWEGLLGSDRARSRTPDPNRSAIGLGMLMAVRMSLAGDSKAVEKFTGLVRSVRQGVVPDVQTQFAAGTGDRLLVTSEQAVLRHNRDHPGERLQILRPAEGTLALDYPYTPIAAALDKTTAARLFEREVRSAATRRDLRALGFRTDRSDGGVRLLPLPEAEQVQQTLQAWAKLSLTSRMLSLLDISGSMLQRVPGTGDTRMQVLAKAAQLGLKFQPDDTELGQWVFSTKLDGDRDWKETVPVGPLGERLGSGTRRQQILSSLASLQPKPDGDTGLYDTVLAALSYMRKTYKPDMVNTVLLMTDGRNDDDDGPTLRQTLAKLRAGHDPERPVQLVIIGFGDEVDRKELQQLAEATGGSVHFAKTAEDMRNIFLAGTSRRVCAPKC</sequence>
<dbReference type="InterPro" id="IPR036465">
    <property type="entry name" value="vWFA_dom_sf"/>
</dbReference>
<name>D1A6A2_THECD</name>
<dbReference type="SUPFAM" id="SSF53300">
    <property type="entry name" value="vWA-like"/>
    <property type="match status" value="1"/>
</dbReference>
<reference evidence="2 3" key="1">
    <citation type="journal article" date="2011" name="Stand. Genomic Sci.">
        <title>Complete genome sequence of Thermomonospora curvata type strain (B9).</title>
        <authorList>
            <person name="Chertkov O."/>
            <person name="Sikorski J."/>
            <person name="Nolan M."/>
            <person name="Lapidus A."/>
            <person name="Lucas S."/>
            <person name="Del Rio T.G."/>
            <person name="Tice H."/>
            <person name="Cheng J.F."/>
            <person name="Goodwin L."/>
            <person name="Pitluck S."/>
            <person name="Liolios K."/>
            <person name="Ivanova N."/>
            <person name="Mavromatis K."/>
            <person name="Mikhailova N."/>
            <person name="Ovchinnikova G."/>
            <person name="Pati A."/>
            <person name="Chen A."/>
            <person name="Palaniappan K."/>
            <person name="Djao O.D."/>
            <person name="Land M."/>
            <person name="Hauser L."/>
            <person name="Chang Y.J."/>
            <person name="Jeffries C.D."/>
            <person name="Brettin T."/>
            <person name="Han C."/>
            <person name="Detter J.C."/>
            <person name="Rohde M."/>
            <person name="Goker M."/>
            <person name="Woyke T."/>
            <person name="Bristow J."/>
            <person name="Eisen J.A."/>
            <person name="Markowitz V."/>
            <person name="Hugenholtz P."/>
            <person name="Klenk H.P."/>
            <person name="Kyrpides N.C."/>
        </authorList>
    </citation>
    <scope>NUCLEOTIDE SEQUENCE [LARGE SCALE GENOMIC DNA]</scope>
    <source>
        <strain evidence="3">ATCC 19995 / DSM 43183 / JCM 3096 / KCTC 9072 / NBRC 15933 / NCIMB 10081 / Henssen B9</strain>
    </source>
</reference>
<organism evidence="2 3">
    <name type="scientific">Thermomonospora curvata (strain ATCC 19995 / DSM 43183 / JCM 3096 / KCTC 9072 / NBRC 15933 / NCIMB 10081 / Henssen B9)</name>
    <dbReference type="NCBI Taxonomy" id="471852"/>
    <lineage>
        <taxon>Bacteria</taxon>
        <taxon>Bacillati</taxon>
        <taxon>Actinomycetota</taxon>
        <taxon>Actinomycetes</taxon>
        <taxon>Streptosporangiales</taxon>
        <taxon>Thermomonosporaceae</taxon>
        <taxon>Thermomonospora</taxon>
    </lineage>
</organism>
<dbReference type="Proteomes" id="UP000001918">
    <property type="component" value="Chromosome"/>
</dbReference>
<evidence type="ECO:0000259" key="1">
    <source>
        <dbReference type="PROSITE" id="PS50234"/>
    </source>
</evidence>
<dbReference type="EMBL" id="CP001738">
    <property type="protein sequence ID" value="ACZ00201.1"/>
    <property type="molecule type" value="Genomic_DNA"/>
</dbReference>
<dbReference type="SMART" id="SM00327">
    <property type="entry name" value="VWA"/>
    <property type="match status" value="1"/>
</dbReference>
<gene>
    <name evidence="2" type="ordered locus">Tcur_4679</name>
</gene>
<accession>D1A6A2</accession>
<dbReference type="SUPFAM" id="SSF53850">
    <property type="entry name" value="Periplasmic binding protein-like II"/>
    <property type="match status" value="1"/>
</dbReference>
<dbReference type="KEGG" id="tcu:Tcur_4679"/>
<dbReference type="PROSITE" id="PS50234">
    <property type="entry name" value="VWFA"/>
    <property type="match status" value="1"/>
</dbReference>
<dbReference type="AlphaFoldDB" id="D1A6A2"/>
<evidence type="ECO:0000313" key="2">
    <source>
        <dbReference type="EMBL" id="ACZ00201.1"/>
    </source>
</evidence>
<protein>
    <submittedName>
        <fullName evidence="2">von Willebrand factor type A</fullName>
    </submittedName>
</protein>
<dbReference type="Gene3D" id="3.40.50.410">
    <property type="entry name" value="von Willebrand factor, type A domain"/>
    <property type="match status" value="1"/>
</dbReference>
<dbReference type="eggNOG" id="COG2304">
    <property type="taxonomic scope" value="Bacteria"/>
</dbReference>
<feature type="domain" description="VWFA" evidence="1">
    <location>
        <begin position="309"/>
        <end position="510"/>
    </location>
</feature>
<evidence type="ECO:0000313" key="3">
    <source>
        <dbReference type="Proteomes" id="UP000001918"/>
    </source>
</evidence>
<dbReference type="Pfam" id="PF13531">
    <property type="entry name" value="SBP_bac_11"/>
    <property type="match status" value="1"/>
</dbReference>
<proteinExistence type="predicted"/>
<dbReference type="HOGENOM" id="CLU_018489_1_0_11"/>